<evidence type="ECO:0000313" key="2">
    <source>
        <dbReference type="EMBL" id="MCY9597357.1"/>
    </source>
</evidence>
<sequence>MNKGIGNLGPRRIIAAVRHSEDLKLACASDLPVVFLLVGDLFTVQDYVKQVIDSGKKVFLHVDFIAGLGSDPIIIKYLAEKVRPTGIISTKTHLIKHAKKNGLAAVQRLFLIDSAALENGIANVQQSGPDAVEIMPGLIPRVITEVSERLSVPVIAGGLIHHHEEIETALQAGAAAVSMGSRALWVKEAKRPRADEAVVR</sequence>
<dbReference type="KEGG" id="pchi:PC41400_25180"/>
<protein>
    <recommendedName>
        <fullName evidence="1">Glycerol uptake operon antiterminator regulatory protein</fullName>
    </recommendedName>
</protein>
<dbReference type="GeneID" id="95378088"/>
<dbReference type="EMBL" id="JAMDMJ010000020">
    <property type="protein sequence ID" value="MCY9597357.1"/>
    <property type="molecule type" value="Genomic_DNA"/>
</dbReference>
<accession>A0A410X2G6</accession>
<dbReference type="InterPro" id="IPR006699">
    <property type="entry name" value="GlpP"/>
</dbReference>
<reference evidence="2 5" key="2">
    <citation type="submission" date="2022-05" db="EMBL/GenBank/DDBJ databases">
        <title>Genome Sequencing of Bee-Associated Microbes.</title>
        <authorList>
            <person name="Dunlap C."/>
        </authorList>
    </citation>
    <scope>NUCLEOTIDE SEQUENCE [LARGE SCALE GENOMIC DNA]</scope>
    <source>
        <strain evidence="2 5">NRRL B-23120</strain>
    </source>
</reference>
<dbReference type="OrthoDB" id="9799580at2"/>
<evidence type="ECO:0000313" key="5">
    <source>
        <dbReference type="Proteomes" id="UP001527202"/>
    </source>
</evidence>
<dbReference type="GO" id="GO:0003723">
    <property type="term" value="F:RNA binding"/>
    <property type="evidence" value="ECO:0007669"/>
    <property type="project" value="UniProtKB-KW"/>
</dbReference>
<dbReference type="PIRSF" id="PIRSF016897">
    <property type="entry name" value="GlpP"/>
    <property type="match status" value="1"/>
</dbReference>
<gene>
    <name evidence="2" type="ORF">M5X16_16470</name>
    <name evidence="3" type="ORF">PC41400_25180</name>
</gene>
<evidence type="ECO:0000313" key="4">
    <source>
        <dbReference type="Proteomes" id="UP000288943"/>
    </source>
</evidence>
<dbReference type="RefSeq" id="WP_042233328.1">
    <property type="nucleotide sequence ID" value="NZ_CP026520.1"/>
</dbReference>
<comment type="function">
    <text evidence="1">Regulates expression of the glpD operon. In the presence of glycerol 3-phosphate (G3P) causes antitermination of transcription of glpD at the inverted repeat of the leader region to enhance its transcription. Binds and stabilizes glpD leader mRNA.</text>
</comment>
<dbReference type="GO" id="GO:0006355">
    <property type="term" value="P:regulation of DNA-templated transcription"/>
    <property type="evidence" value="ECO:0007669"/>
    <property type="project" value="InterPro"/>
</dbReference>
<dbReference type="SUPFAM" id="SSF110391">
    <property type="entry name" value="GlpP-like"/>
    <property type="match status" value="1"/>
</dbReference>
<dbReference type="EMBL" id="CP026520">
    <property type="protein sequence ID" value="QAV20797.1"/>
    <property type="molecule type" value="Genomic_DNA"/>
</dbReference>
<dbReference type="PANTHER" id="PTHR35787">
    <property type="entry name" value="GLYCEROL UPTAKE OPERON ANTITERMINATOR REGULATORY PROTEIN"/>
    <property type="match status" value="1"/>
</dbReference>
<dbReference type="Proteomes" id="UP000288943">
    <property type="component" value="Chromosome"/>
</dbReference>
<evidence type="ECO:0000256" key="1">
    <source>
        <dbReference type="PIRNR" id="PIRNR016897"/>
    </source>
</evidence>
<keyword evidence="1" id="KW-0694">RNA-binding</keyword>
<dbReference type="GO" id="GO:0006071">
    <property type="term" value="P:glycerol metabolic process"/>
    <property type="evidence" value="ECO:0007669"/>
    <property type="project" value="UniProtKB-UniRule"/>
</dbReference>
<organism evidence="3 4">
    <name type="scientific">Paenibacillus chitinolyticus</name>
    <dbReference type="NCBI Taxonomy" id="79263"/>
    <lineage>
        <taxon>Bacteria</taxon>
        <taxon>Bacillati</taxon>
        <taxon>Bacillota</taxon>
        <taxon>Bacilli</taxon>
        <taxon>Bacillales</taxon>
        <taxon>Paenibacillaceae</taxon>
        <taxon>Paenibacillus</taxon>
    </lineage>
</organism>
<dbReference type="Gene3D" id="3.20.20.70">
    <property type="entry name" value="Aldolase class I"/>
    <property type="match status" value="1"/>
</dbReference>
<evidence type="ECO:0000313" key="3">
    <source>
        <dbReference type="EMBL" id="QAV20797.1"/>
    </source>
</evidence>
<dbReference type="PANTHER" id="PTHR35787:SF1">
    <property type="entry name" value="GLYCEROL UPTAKE OPERON ANTITERMINATOR REGULATORY PROTEIN"/>
    <property type="match status" value="1"/>
</dbReference>
<dbReference type="Proteomes" id="UP001527202">
    <property type="component" value="Unassembled WGS sequence"/>
</dbReference>
<dbReference type="AlphaFoldDB" id="A0A410X2G6"/>
<reference evidence="3 4" key="1">
    <citation type="submission" date="2018-01" db="EMBL/GenBank/DDBJ databases">
        <title>The whole genome sequencing and assembly of Paenibacillus chitinolyticus KCCM 41400 strain.</title>
        <authorList>
            <person name="Kim J.-Y."/>
            <person name="Park M.-K."/>
            <person name="Lee Y.-J."/>
            <person name="Yi H."/>
            <person name="Bahn Y.-S."/>
            <person name="Kim J.F."/>
            <person name="Lee D.-W."/>
        </authorList>
    </citation>
    <scope>NUCLEOTIDE SEQUENCE [LARGE SCALE GENOMIC DNA]</scope>
    <source>
        <strain evidence="3 4">KCCM 41400</strain>
    </source>
</reference>
<name>A0A410X2G6_9BACL</name>
<proteinExistence type="predicted"/>
<dbReference type="InterPro" id="IPR013785">
    <property type="entry name" value="Aldolase_TIM"/>
</dbReference>
<keyword evidence="1" id="KW-0319">Glycerol metabolism</keyword>
<keyword evidence="1" id="KW-0804">Transcription</keyword>
<dbReference type="Pfam" id="PF04309">
    <property type="entry name" value="G3P_antiterm"/>
    <property type="match status" value="1"/>
</dbReference>
<keyword evidence="1" id="KW-0805">Transcription regulation</keyword>
<keyword evidence="5" id="KW-1185">Reference proteome</keyword>